<dbReference type="PANTHER" id="PTHR43817:SF1">
    <property type="entry name" value="HYDROLASE, FAMILY 43, PUTATIVE (AFU_ORTHOLOGUE AFUA_3G01660)-RELATED"/>
    <property type="match status" value="1"/>
</dbReference>
<dbReference type="CDD" id="cd18817">
    <property type="entry name" value="GH43f_LbAraf43-like"/>
    <property type="match status" value="1"/>
</dbReference>
<keyword evidence="4 5" id="KW-0326">Glycosidase</keyword>
<dbReference type="InterPro" id="IPR006710">
    <property type="entry name" value="Glyco_hydro_43"/>
</dbReference>
<proteinExistence type="inferred from homology"/>
<evidence type="ECO:0000313" key="8">
    <source>
        <dbReference type="Proteomes" id="UP000184774"/>
    </source>
</evidence>
<organism evidence="7 8">
    <name type="scientific">Vibrio spartinae</name>
    <dbReference type="NCBI Taxonomy" id="1918945"/>
    <lineage>
        <taxon>Bacteria</taxon>
        <taxon>Pseudomonadati</taxon>
        <taxon>Pseudomonadota</taxon>
        <taxon>Gammaproteobacteria</taxon>
        <taxon>Vibrionales</taxon>
        <taxon>Vibrionaceae</taxon>
        <taxon>Vibrio</taxon>
    </lineage>
</organism>
<dbReference type="OrthoDB" id="177947at2"/>
<keyword evidence="9" id="KW-1185">Reference proteome</keyword>
<dbReference type="AlphaFoldDB" id="A0A1N6MA46"/>
<dbReference type="Proteomes" id="UP000184774">
    <property type="component" value="Unassembled WGS sequence"/>
</dbReference>
<dbReference type="GO" id="GO:0046556">
    <property type="term" value="F:alpha-L-arabinofuranosidase activity"/>
    <property type="evidence" value="ECO:0007669"/>
    <property type="project" value="UniProtKB-EC"/>
</dbReference>
<keyword evidence="2" id="KW-0732">Signal</keyword>
<evidence type="ECO:0000256" key="2">
    <source>
        <dbReference type="ARBA" id="ARBA00022729"/>
    </source>
</evidence>
<gene>
    <name evidence="7" type="ORF">VSP9026_04114</name>
    <name evidence="6" type="ORF">Vspart_03410</name>
</gene>
<dbReference type="RefSeq" id="WP_074374776.1">
    <property type="nucleotide sequence ID" value="NZ_AP024907.1"/>
</dbReference>
<dbReference type="SUPFAM" id="SSF75005">
    <property type="entry name" value="Arabinanase/levansucrase/invertase"/>
    <property type="match status" value="1"/>
</dbReference>
<dbReference type="Pfam" id="PF04616">
    <property type="entry name" value="Glyco_hydro_43"/>
    <property type="match status" value="1"/>
</dbReference>
<dbReference type="GO" id="GO:0005975">
    <property type="term" value="P:carbohydrate metabolic process"/>
    <property type="evidence" value="ECO:0007669"/>
    <property type="project" value="InterPro"/>
</dbReference>
<dbReference type="EMBL" id="FSSB01000029">
    <property type="protein sequence ID" value="SIO96328.1"/>
    <property type="molecule type" value="Genomic_DNA"/>
</dbReference>
<dbReference type="PANTHER" id="PTHR43817">
    <property type="entry name" value="GLYCOSYL HYDROLASE"/>
    <property type="match status" value="1"/>
</dbReference>
<evidence type="ECO:0000313" key="9">
    <source>
        <dbReference type="Proteomes" id="UP000515264"/>
    </source>
</evidence>
<sequence length="313" mass="35950">MVFKIKNPVIEQRADPHVYLHHDGYYYFTASVPEYDRIELRRAKTLAGLAETNEIVTVWHKPDHGPYSDLIWAPEVHAIDGSWYIYFAAAPSREIKDGMFQHRMYVIRCDGENPLAAPWMFCGQVDSGIDSFCLDATTFEHRGTRYYVWAQKEQAIAGNSNLYIAEMLSPTTLKLPASRLSIPEFDWETQGFMVNEGPYILIRHGKVWLTYSASATDERYCMGLLQADEDADLLNPESWYKSPHPVFVTNASDQVFGPGHSCFTQDEQGNDILVYHARDYTEIEGDPLWDPNRHTRMKQIIWDGEQLVLGEAE</sequence>
<reference evidence="7 8" key="1">
    <citation type="submission" date="2016-12" db="EMBL/GenBank/DDBJ databases">
        <authorList>
            <person name="Song W.-J."/>
            <person name="Kurnit D.M."/>
        </authorList>
    </citation>
    <scope>NUCLEOTIDE SEQUENCE [LARGE SCALE GENOMIC DNA]</scope>
    <source>
        <strain evidence="7 8">CECT 9026</strain>
    </source>
</reference>
<name>A0A1N6MA46_9VIBR</name>
<dbReference type="EMBL" id="CP046268">
    <property type="protein sequence ID" value="QMV16035.1"/>
    <property type="molecule type" value="Genomic_DNA"/>
</dbReference>
<evidence type="ECO:0000256" key="4">
    <source>
        <dbReference type="ARBA" id="ARBA00023295"/>
    </source>
</evidence>
<dbReference type="Proteomes" id="UP000515264">
    <property type="component" value="Chromosome 1"/>
</dbReference>
<dbReference type="EC" id="3.2.1.55" evidence="7"/>
<dbReference type="PIRSF" id="PIRSF025414">
    <property type="entry name" value="Alpha-L-arabinofuranosidase"/>
    <property type="match status" value="1"/>
</dbReference>
<evidence type="ECO:0000256" key="3">
    <source>
        <dbReference type="ARBA" id="ARBA00022801"/>
    </source>
</evidence>
<evidence type="ECO:0000313" key="6">
    <source>
        <dbReference type="EMBL" id="QMV16035.1"/>
    </source>
</evidence>
<comment type="similarity">
    <text evidence="1 5">Belongs to the glycosyl hydrolase 43 family.</text>
</comment>
<evidence type="ECO:0000313" key="7">
    <source>
        <dbReference type="EMBL" id="SIO96328.1"/>
    </source>
</evidence>
<reference evidence="6" key="2">
    <citation type="submission" date="2019-11" db="EMBL/GenBank/DDBJ databases">
        <authorList>
            <person name="January G."/>
            <person name="Bunk B."/>
        </authorList>
    </citation>
    <scope>NUCLEOTIDE SEQUENCE</scope>
    <source>
        <strain evidence="6">3.6</strain>
    </source>
</reference>
<dbReference type="InterPro" id="IPR016828">
    <property type="entry name" value="Alpha-L-arabinofuranosidase"/>
</dbReference>
<reference evidence="6 9" key="3">
    <citation type="journal article" date="2020" name="J. Nat. Prod.">
        <title>Genomics-Metabolomics Profiling Disclosed Marine Vibrio spartinae 3.6 as a Producer of a New Branched Side Chain Prodigiosin.</title>
        <authorList>
            <person name="Vitale G.A."/>
            <person name="Sciarretta M."/>
            <person name="Palma Esposito F."/>
            <person name="January G.G."/>
            <person name="Giaccio M."/>
            <person name="Bunk B."/>
            <person name="Sproer C."/>
            <person name="Bajerski F."/>
            <person name="Power D."/>
            <person name="Festa C."/>
            <person name="Monti M.C."/>
            <person name="D'Auria M.V."/>
            <person name="de Pascale D."/>
        </authorList>
    </citation>
    <scope>NUCLEOTIDE SEQUENCE [LARGE SCALE GENOMIC DNA]</scope>
    <source>
        <strain evidence="6 9">3.6</strain>
    </source>
</reference>
<accession>A0A1N6MA46</accession>
<keyword evidence="3 5" id="KW-0378">Hydrolase</keyword>
<dbReference type="InterPro" id="IPR023296">
    <property type="entry name" value="Glyco_hydro_beta-prop_sf"/>
</dbReference>
<dbReference type="Gene3D" id="2.115.10.20">
    <property type="entry name" value="Glycosyl hydrolase domain, family 43"/>
    <property type="match status" value="1"/>
</dbReference>
<evidence type="ECO:0000256" key="5">
    <source>
        <dbReference type="RuleBase" id="RU361187"/>
    </source>
</evidence>
<protein>
    <submittedName>
        <fullName evidence="7">Extracellular exo-alpha-(1-&gt;5)-L-arabinofuranosidase</fullName>
        <ecNumber evidence="7">3.2.1.55</ecNumber>
    </submittedName>
</protein>
<evidence type="ECO:0000256" key="1">
    <source>
        <dbReference type="ARBA" id="ARBA00009865"/>
    </source>
</evidence>